<dbReference type="InterPro" id="IPR045090">
    <property type="entry name" value="Pept_M3A_M3B"/>
</dbReference>
<comment type="function">
    <text evidence="6">Has oligopeptidase activity and degrades a variety of small bioactive peptides.</text>
</comment>
<comment type="cofactor">
    <cofactor evidence="6">
        <name>Zn(2+)</name>
        <dbReference type="ChEBI" id="CHEBI:29105"/>
    </cofactor>
    <text evidence="6">Binds 1 zinc ion.</text>
</comment>
<sequence length="602" mass="69229">MAESYQTREEVPTENTWDLTVLFESDDVWEKEFKAVEEELTKIEALKGTLADSAESLVHAINTIASVSRKLSNVYTYSHLKYDQDSTNSTYQSLDARSTQLYSRFSELTAFFQPELLAIPEDKLNSFIESNATLQDYRQYLDNMTRQREHVLEPSQELLLAQVSEILGSASKTFGVLNNADLRFPTVEDSSGEKVQLTHSIYGKLLESTDRRVRRDTFKSFYSTYDQFKNTMASLLSTNIKAHNFSAKARNFSSARQAALFANNIPESVYDTLLEAVGERLPVLHRYVALRKELLGIEDLEMYDMYTPILGEVPLAFNYDEAKAITLEALAPLGEDYVDIIKKAFDERWIDLYENKGKRSGAYSSGTYDSNPYILMNWQDNVNWLYTLVHELGHSAHSYLTHANQPYIYGNYSIFLAEIASTTNENLLTSYLLERYTDPNVRLYILNHFLDGMKGTVFRQTQFAEFEHFMHTSEAEGKPLTQAFLSENYQAMNEKYYGPDVNSNSEIALEWSRIPHFYYNYYVFQYATGFAAATALSQKILSGDKESLNQYLTYLKAGESDYPIEIMQRAGVDMTQKDYLVSALDVFENRLDEFEKLLKDQK</sequence>
<feature type="domain" description="Peptidase M3A/M3B catalytic" evidence="7">
    <location>
        <begin position="205"/>
        <end position="584"/>
    </location>
</feature>
<comment type="similarity">
    <text evidence="6">Belongs to the peptidase M3B family.</text>
</comment>
<organism evidence="9 10">
    <name type="scientific">Fundicoccus culcitae</name>
    <dbReference type="NCBI Taxonomy" id="2969821"/>
    <lineage>
        <taxon>Bacteria</taxon>
        <taxon>Bacillati</taxon>
        <taxon>Bacillota</taxon>
        <taxon>Bacilli</taxon>
        <taxon>Lactobacillales</taxon>
        <taxon>Aerococcaceae</taxon>
        <taxon>Fundicoccus</taxon>
    </lineage>
</organism>
<evidence type="ECO:0000256" key="5">
    <source>
        <dbReference type="ARBA" id="ARBA00023049"/>
    </source>
</evidence>
<dbReference type="InterPro" id="IPR004438">
    <property type="entry name" value="Peptidase_M3B"/>
</dbReference>
<name>A0ABY5P6E8_9LACT</name>
<accession>A0ABY5P6E8</accession>
<keyword evidence="3 6" id="KW-0378">Hydrolase</keyword>
<dbReference type="Gene3D" id="1.20.140.70">
    <property type="entry name" value="Oligopeptidase f, N-terminal domain"/>
    <property type="match status" value="1"/>
</dbReference>
<dbReference type="Gene3D" id="1.10.1370.20">
    <property type="entry name" value="Oligoendopeptidase f, C-terminal domain"/>
    <property type="match status" value="1"/>
</dbReference>
<reference evidence="9 10" key="1">
    <citation type="submission" date="2022-08" db="EMBL/GenBank/DDBJ databases">
        <title>Aerococcaceae sp. nov isolated from spoiled eye mask.</title>
        <authorList>
            <person name="Zhou G."/>
            <person name="Xie X.-B."/>
            <person name="Shi Q.-S."/>
            <person name="Wang Y.-S."/>
            <person name="Wen X."/>
            <person name="Peng H."/>
            <person name="Yang X.-J."/>
            <person name="Tao H.-B."/>
            <person name="Huang X.-M."/>
        </authorList>
    </citation>
    <scope>NUCLEOTIDE SEQUENCE [LARGE SCALE GENOMIC DNA]</scope>
    <source>
        <strain evidence="10">DM20194951</strain>
    </source>
</reference>
<dbReference type="Pfam" id="PF08439">
    <property type="entry name" value="Peptidase_M3_N"/>
    <property type="match status" value="1"/>
</dbReference>
<evidence type="ECO:0000256" key="4">
    <source>
        <dbReference type="ARBA" id="ARBA00022833"/>
    </source>
</evidence>
<evidence type="ECO:0000256" key="6">
    <source>
        <dbReference type="RuleBase" id="RU368091"/>
    </source>
</evidence>
<dbReference type="EMBL" id="CP102453">
    <property type="protein sequence ID" value="UUX34156.1"/>
    <property type="molecule type" value="Genomic_DNA"/>
</dbReference>
<dbReference type="RefSeq" id="WP_313793659.1">
    <property type="nucleotide sequence ID" value="NZ_CP102453.1"/>
</dbReference>
<keyword evidence="1 6" id="KW-0645">Protease</keyword>
<dbReference type="Pfam" id="PF01432">
    <property type="entry name" value="Peptidase_M3"/>
    <property type="match status" value="1"/>
</dbReference>
<evidence type="ECO:0000259" key="8">
    <source>
        <dbReference type="Pfam" id="PF08439"/>
    </source>
</evidence>
<evidence type="ECO:0000259" key="7">
    <source>
        <dbReference type="Pfam" id="PF01432"/>
    </source>
</evidence>
<evidence type="ECO:0000313" key="9">
    <source>
        <dbReference type="EMBL" id="UUX34156.1"/>
    </source>
</evidence>
<evidence type="ECO:0000256" key="2">
    <source>
        <dbReference type="ARBA" id="ARBA00022723"/>
    </source>
</evidence>
<dbReference type="PANTHER" id="PTHR11804">
    <property type="entry name" value="PROTEASE M3 THIMET OLIGOPEPTIDASE-RELATED"/>
    <property type="match status" value="1"/>
</dbReference>
<protein>
    <recommendedName>
        <fullName evidence="6">Oligopeptidase F</fullName>
        <ecNumber evidence="6">3.4.24.-</ecNumber>
    </recommendedName>
</protein>
<dbReference type="InterPro" id="IPR001567">
    <property type="entry name" value="Pept_M3A_M3B_dom"/>
</dbReference>
<dbReference type="Gene3D" id="1.10.287.830">
    <property type="entry name" value="putative peptidase helix hairpin domain like"/>
    <property type="match status" value="1"/>
</dbReference>
<dbReference type="EC" id="3.4.24.-" evidence="6"/>
<keyword evidence="5 6" id="KW-0482">Metalloprotease</keyword>
<evidence type="ECO:0000256" key="1">
    <source>
        <dbReference type="ARBA" id="ARBA00022670"/>
    </source>
</evidence>
<evidence type="ECO:0000313" key="10">
    <source>
        <dbReference type="Proteomes" id="UP001315967"/>
    </source>
</evidence>
<keyword evidence="10" id="KW-1185">Reference proteome</keyword>
<dbReference type="Proteomes" id="UP001315967">
    <property type="component" value="Chromosome"/>
</dbReference>
<gene>
    <name evidence="9" type="primary">pepF</name>
    <name evidence="9" type="ORF">NRE15_00350</name>
</gene>
<proteinExistence type="inferred from homology"/>
<feature type="domain" description="Oligopeptidase F N-terminal" evidence="8">
    <location>
        <begin position="115"/>
        <end position="184"/>
    </location>
</feature>
<dbReference type="SUPFAM" id="SSF55486">
    <property type="entry name" value="Metalloproteases ('zincins'), catalytic domain"/>
    <property type="match status" value="1"/>
</dbReference>
<keyword evidence="4 6" id="KW-0862">Zinc</keyword>
<dbReference type="InterPro" id="IPR042088">
    <property type="entry name" value="OligoPept_F_C"/>
</dbReference>
<evidence type="ECO:0000256" key="3">
    <source>
        <dbReference type="ARBA" id="ARBA00022801"/>
    </source>
</evidence>
<dbReference type="PANTHER" id="PTHR11804:SF84">
    <property type="entry name" value="SACCHAROLYSIN"/>
    <property type="match status" value="1"/>
</dbReference>
<dbReference type="CDD" id="cd09608">
    <property type="entry name" value="M3B_PepF"/>
    <property type="match status" value="1"/>
</dbReference>
<keyword evidence="2 6" id="KW-0479">Metal-binding</keyword>
<dbReference type="NCBIfam" id="TIGR00181">
    <property type="entry name" value="pepF"/>
    <property type="match status" value="1"/>
</dbReference>
<dbReference type="InterPro" id="IPR013647">
    <property type="entry name" value="OligopepF_N_dom"/>
</dbReference>